<gene>
    <name evidence="2" type="ORF">CALMAC_LOCUS11091</name>
</gene>
<dbReference type="GO" id="GO:0050804">
    <property type="term" value="P:modulation of chemical synaptic transmission"/>
    <property type="evidence" value="ECO:0007669"/>
    <property type="project" value="TreeGrafter"/>
</dbReference>
<organism evidence="2 3">
    <name type="scientific">Callosobruchus maculatus</name>
    <name type="common">Southern cowpea weevil</name>
    <name type="synonym">Pulse bruchid</name>
    <dbReference type="NCBI Taxonomy" id="64391"/>
    <lineage>
        <taxon>Eukaryota</taxon>
        <taxon>Metazoa</taxon>
        <taxon>Ecdysozoa</taxon>
        <taxon>Arthropoda</taxon>
        <taxon>Hexapoda</taxon>
        <taxon>Insecta</taxon>
        <taxon>Pterygota</taxon>
        <taxon>Neoptera</taxon>
        <taxon>Endopterygota</taxon>
        <taxon>Coleoptera</taxon>
        <taxon>Polyphaga</taxon>
        <taxon>Cucujiformia</taxon>
        <taxon>Chrysomeloidea</taxon>
        <taxon>Chrysomelidae</taxon>
        <taxon>Bruchinae</taxon>
        <taxon>Bruchini</taxon>
        <taxon>Callosobruchus</taxon>
    </lineage>
</organism>
<feature type="region of interest" description="Disordered" evidence="1">
    <location>
        <begin position="86"/>
        <end position="142"/>
    </location>
</feature>
<dbReference type="InterPro" id="IPR008979">
    <property type="entry name" value="Galactose-bd-like_sf"/>
</dbReference>
<dbReference type="GO" id="GO:0048512">
    <property type="term" value="P:circadian behavior"/>
    <property type="evidence" value="ECO:0007669"/>
    <property type="project" value="TreeGrafter"/>
</dbReference>
<evidence type="ECO:0000313" key="2">
    <source>
        <dbReference type="EMBL" id="VEN50262.1"/>
    </source>
</evidence>
<dbReference type="Gene3D" id="2.60.120.260">
    <property type="entry name" value="Galactose-binding domain-like"/>
    <property type="match status" value="1"/>
</dbReference>
<dbReference type="InterPro" id="IPR052407">
    <property type="entry name" value="BTB_POZ_domain_cont_9"/>
</dbReference>
<dbReference type="GO" id="GO:0008344">
    <property type="term" value="P:adult locomotory behavior"/>
    <property type="evidence" value="ECO:0007669"/>
    <property type="project" value="TreeGrafter"/>
</dbReference>
<sequence length="142" mass="16232">VGQPYIISSLRLLLWDCDDRSYSYYIESSTNVWEWEMVVDKTREDCKSWQVIRFPPRPVVFIRIVGTHNTANEVFHCVHFECPSMEDIKDQPSTSVGTSKSAKRSRELAGSEPDTTTIQQPTETATEAEEINNADNVETVDE</sequence>
<dbReference type="PANTHER" id="PTHR46306">
    <property type="entry name" value="BTB/POZ DOMAIN-CONTAINING PROTEIN 9"/>
    <property type="match status" value="1"/>
</dbReference>
<evidence type="ECO:0008006" key="4">
    <source>
        <dbReference type="Google" id="ProtNLM"/>
    </source>
</evidence>
<dbReference type="EMBL" id="CAACVG010008545">
    <property type="protein sequence ID" value="VEN50262.1"/>
    <property type="molecule type" value="Genomic_DNA"/>
</dbReference>
<feature type="non-terminal residue" evidence="2">
    <location>
        <position position="1"/>
    </location>
</feature>
<feature type="compositionally biased region" description="Polar residues" evidence="1">
    <location>
        <begin position="91"/>
        <end position="100"/>
    </location>
</feature>
<protein>
    <recommendedName>
        <fullName evidence="4">F5/8 type C domain-containing protein</fullName>
    </recommendedName>
</protein>
<dbReference type="GO" id="GO:0005737">
    <property type="term" value="C:cytoplasm"/>
    <property type="evidence" value="ECO:0007669"/>
    <property type="project" value="TreeGrafter"/>
</dbReference>
<keyword evidence="3" id="KW-1185">Reference proteome</keyword>
<evidence type="ECO:0000313" key="3">
    <source>
        <dbReference type="Proteomes" id="UP000410492"/>
    </source>
</evidence>
<dbReference type="PANTHER" id="PTHR46306:SF1">
    <property type="entry name" value="BTB_POZ DOMAIN-CONTAINING PROTEIN 9"/>
    <property type="match status" value="1"/>
</dbReference>
<evidence type="ECO:0000256" key="1">
    <source>
        <dbReference type="SAM" id="MobiDB-lite"/>
    </source>
</evidence>
<dbReference type="AlphaFoldDB" id="A0A653CR82"/>
<accession>A0A653CR82</accession>
<dbReference type="OrthoDB" id="9997739at2759"/>
<feature type="compositionally biased region" description="Acidic residues" evidence="1">
    <location>
        <begin position="126"/>
        <end position="142"/>
    </location>
</feature>
<dbReference type="SUPFAM" id="SSF49785">
    <property type="entry name" value="Galactose-binding domain-like"/>
    <property type="match status" value="1"/>
</dbReference>
<dbReference type="Proteomes" id="UP000410492">
    <property type="component" value="Unassembled WGS sequence"/>
</dbReference>
<reference evidence="2 3" key="1">
    <citation type="submission" date="2019-01" db="EMBL/GenBank/DDBJ databases">
        <authorList>
            <person name="Sayadi A."/>
        </authorList>
    </citation>
    <scope>NUCLEOTIDE SEQUENCE [LARGE SCALE GENOMIC DNA]</scope>
</reference>
<name>A0A653CR82_CALMS</name>
<proteinExistence type="predicted"/>
<feature type="compositionally biased region" description="Low complexity" evidence="1">
    <location>
        <begin position="112"/>
        <end position="125"/>
    </location>
</feature>